<keyword evidence="2" id="KW-0808">Transferase</keyword>
<dbReference type="OrthoDB" id="9789603at2"/>
<dbReference type="PANTHER" id="PTHR43617:SF38">
    <property type="entry name" value="N-ACETYLTRANSFERASE DOMAIN-CONTAINING PROTEIN"/>
    <property type="match status" value="1"/>
</dbReference>
<dbReference type="PANTHER" id="PTHR43617">
    <property type="entry name" value="L-AMINO ACID N-ACETYLTRANSFERASE"/>
    <property type="match status" value="1"/>
</dbReference>
<reference evidence="2 3" key="1">
    <citation type="submission" date="2011-11" db="EMBL/GenBank/DDBJ databases">
        <title>The Noncontiguous Finished genome of Desulfosporosinus youngiae DSM 17734.</title>
        <authorList>
            <consortium name="US DOE Joint Genome Institute (JGI-PGF)"/>
            <person name="Lucas S."/>
            <person name="Han J."/>
            <person name="Lapidus A."/>
            <person name="Cheng J.-F."/>
            <person name="Goodwin L."/>
            <person name="Pitluck S."/>
            <person name="Peters L."/>
            <person name="Ovchinnikova G."/>
            <person name="Lu M."/>
            <person name="Land M.L."/>
            <person name="Hauser L."/>
            <person name="Pester M."/>
            <person name="Spring S."/>
            <person name="Ollivier B."/>
            <person name="Rattei T."/>
            <person name="Klenk H.-P."/>
            <person name="Wagner M."/>
            <person name="Loy A."/>
            <person name="Woyke T.J."/>
        </authorList>
    </citation>
    <scope>NUCLEOTIDE SEQUENCE [LARGE SCALE GENOMIC DNA]</scope>
    <source>
        <strain evidence="2 3">DSM 17734</strain>
    </source>
</reference>
<dbReference type="HOGENOM" id="CLU_013985_34_5_9"/>
<dbReference type="PROSITE" id="PS51186">
    <property type="entry name" value="GNAT"/>
    <property type="match status" value="1"/>
</dbReference>
<accession>H5Y5B2</accession>
<name>H5Y5B2_9FIRM</name>
<dbReference type="InterPro" id="IPR000182">
    <property type="entry name" value="GNAT_dom"/>
</dbReference>
<dbReference type="SUPFAM" id="SSF55729">
    <property type="entry name" value="Acyl-CoA N-acyltransferases (Nat)"/>
    <property type="match status" value="1"/>
</dbReference>
<dbReference type="Proteomes" id="UP000005104">
    <property type="component" value="Chromosome"/>
</dbReference>
<sequence>MIIREMILEDVPQLARIYKQFWNEESSVEIMSKNFVKFHEDGSHLLLSAVENNQLIGSVMGIICGELYGDCKPFMVLENMIVDSRYRNNGVGKALISELEKIASEKNCSQIILVTEADRIEACKFYESAGYNPDTHKGYKKKLNDG</sequence>
<dbReference type="STRING" id="768710.DesyoDRAFT_3333"/>
<dbReference type="eggNOG" id="COG0456">
    <property type="taxonomic scope" value="Bacteria"/>
</dbReference>
<dbReference type="InterPro" id="IPR017255">
    <property type="entry name" value="AcTrfase_GNAT_prd"/>
</dbReference>
<gene>
    <name evidence="2" type="ORF">DesyoDRAFT_3333</name>
</gene>
<evidence type="ECO:0000259" key="1">
    <source>
        <dbReference type="PROSITE" id="PS51186"/>
    </source>
</evidence>
<evidence type="ECO:0000313" key="2">
    <source>
        <dbReference type="EMBL" id="EHQ90362.1"/>
    </source>
</evidence>
<dbReference type="InterPro" id="IPR016181">
    <property type="entry name" value="Acyl_CoA_acyltransferase"/>
</dbReference>
<dbReference type="CDD" id="cd04301">
    <property type="entry name" value="NAT_SF"/>
    <property type="match status" value="1"/>
</dbReference>
<dbReference type="GO" id="GO:0016747">
    <property type="term" value="F:acyltransferase activity, transferring groups other than amino-acyl groups"/>
    <property type="evidence" value="ECO:0007669"/>
    <property type="project" value="InterPro"/>
</dbReference>
<evidence type="ECO:0000313" key="3">
    <source>
        <dbReference type="Proteomes" id="UP000005104"/>
    </source>
</evidence>
<dbReference type="Gene3D" id="3.40.630.30">
    <property type="match status" value="1"/>
</dbReference>
<dbReference type="AlphaFoldDB" id="H5Y5B2"/>
<keyword evidence="2" id="KW-0012">Acyltransferase</keyword>
<dbReference type="InterPro" id="IPR050276">
    <property type="entry name" value="MshD_Acetyltransferase"/>
</dbReference>
<dbReference type="EMBL" id="CM001441">
    <property type="protein sequence ID" value="EHQ90362.1"/>
    <property type="molecule type" value="Genomic_DNA"/>
</dbReference>
<proteinExistence type="predicted"/>
<dbReference type="PIRSF" id="PIRSF037663">
    <property type="entry name" value="Acetyltransf_GNAT_prd"/>
    <property type="match status" value="1"/>
</dbReference>
<feature type="domain" description="N-acetyltransferase" evidence="1">
    <location>
        <begin position="1"/>
        <end position="146"/>
    </location>
</feature>
<dbReference type="Pfam" id="PF00583">
    <property type="entry name" value="Acetyltransf_1"/>
    <property type="match status" value="1"/>
</dbReference>
<protein>
    <submittedName>
        <fullName evidence="2">Sortase-like acyltransferase</fullName>
    </submittedName>
</protein>
<dbReference type="RefSeq" id="WP_007784724.1">
    <property type="nucleotide sequence ID" value="NZ_CM001441.1"/>
</dbReference>
<organism evidence="2 3">
    <name type="scientific">Desulfosporosinus youngiae DSM 17734</name>
    <dbReference type="NCBI Taxonomy" id="768710"/>
    <lineage>
        <taxon>Bacteria</taxon>
        <taxon>Bacillati</taxon>
        <taxon>Bacillota</taxon>
        <taxon>Clostridia</taxon>
        <taxon>Eubacteriales</taxon>
        <taxon>Desulfitobacteriaceae</taxon>
        <taxon>Desulfosporosinus</taxon>
    </lineage>
</organism>
<keyword evidence="3" id="KW-1185">Reference proteome</keyword>